<comment type="caution">
    <text evidence="2">The sequence shown here is derived from an EMBL/GenBank/DDBJ whole genome shotgun (WGS) entry which is preliminary data.</text>
</comment>
<keyword evidence="3" id="KW-1185">Reference proteome</keyword>
<gene>
    <name evidence="2" type="ORF">HJC23_006852</name>
</gene>
<accession>A0ABD3PG18</accession>
<feature type="compositionally biased region" description="Polar residues" evidence="1">
    <location>
        <begin position="149"/>
        <end position="164"/>
    </location>
</feature>
<dbReference type="EMBL" id="JABMIG020000190">
    <property type="protein sequence ID" value="KAL3786656.1"/>
    <property type="molecule type" value="Genomic_DNA"/>
</dbReference>
<reference evidence="2 3" key="1">
    <citation type="journal article" date="2020" name="G3 (Bethesda)">
        <title>Improved Reference Genome for Cyclotella cryptica CCMP332, a Model for Cell Wall Morphogenesis, Salinity Adaptation, and Lipid Production in Diatoms (Bacillariophyta).</title>
        <authorList>
            <person name="Roberts W.R."/>
            <person name="Downey K.M."/>
            <person name="Ruck E.C."/>
            <person name="Traller J.C."/>
            <person name="Alverson A.J."/>
        </authorList>
    </citation>
    <scope>NUCLEOTIDE SEQUENCE [LARGE SCALE GENOMIC DNA]</scope>
    <source>
        <strain evidence="2 3">CCMP332</strain>
    </source>
</reference>
<proteinExistence type="predicted"/>
<feature type="region of interest" description="Disordered" evidence="1">
    <location>
        <begin position="145"/>
        <end position="222"/>
    </location>
</feature>
<dbReference type="AlphaFoldDB" id="A0ABD3PG18"/>
<feature type="compositionally biased region" description="Low complexity" evidence="1">
    <location>
        <begin position="187"/>
        <end position="199"/>
    </location>
</feature>
<evidence type="ECO:0000313" key="2">
    <source>
        <dbReference type="EMBL" id="KAL3786656.1"/>
    </source>
</evidence>
<evidence type="ECO:0000256" key="1">
    <source>
        <dbReference type="SAM" id="MobiDB-lite"/>
    </source>
</evidence>
<sequence length="287" mass="32294">MLVANCNCPLRSKLEKDKAYSSHMAMSGVIHHNEEPKTRRRNLEQQGKVYKSTTADCSQIYDGRDMVPEYSRKCRRSSGAFRAELDEKFSFYDPASNGMKCNGKIVPRSRKSPITPSNVEVNGAKGKQNNFLADMIAGFAHFNGDERSTSSATHSSRKPTQCSGDPQKECPHPAPVMKSSDLKPRHSNSTNSSDGTTSTLPNNLIRRKKSTPHHRDRDINLKLSSILRSPHYSRPGEDFSRSLQVLTGDTEQIDPRLTKSMTDLDWCSNVDFNSVHFCKNVEVYCYK</sequence>
<name>A0ABD3PG18_9STRA</name>
<organism evidence="2 3">
    <name type="scientific">Cyclotella cryptica</name>
    <dbReference type="NCBI Taxonomy" id="29204"/>
    <lineage>
        <taxon>Eukaryota</taxon>
        <taxon>Sar</taxon>
        <taxon>Stramenopiles</taxon>
        <taxon>Ochrophyta</taxon>
        <taxon>Bacillariophyta</taxon>
        <taxon>Coscinodiscophyceae</taxon>
        <taxon>Thalassiosirophycidae</taxon>
        <taxon>Stephanodiscales</taxon>
        <taxon>Stephanodiscaceae</taxon>
        <taxon>Cyclotella</taxon>
    </lineage>
</organism>
<dbReference type="Proteomes" id="UP001516023">
    <property type="component" value="Unassembled WGS sequence"/>
</dbReference>
<feature type="region of interest" description="Disordered" evidence="1">
    <location>
        <begin position="102"/>
        <end position="124"/>
    </location>
</feature>
<protein>
    <submittedName>
        <fullName evidence="2">Uncharacterized protein</fullName>
    </submittedName>
</protein>
<evidence type="ECO:0000313" key="3">
    <source>
        <dbReference type="Proteomes" id="UP001516023"/>
    </source>
</evidence>